<gene>
    <name evidence="5" type="ORF">ACFPOE_01805</name>
</gene>
<dbReference type="EMBL" id="JBHSMF010000002">
    <property type="protein sequence ID" value="MFC5496257.1"/>
    <property type="molecule type" value="Genomic_DNA"/>
</dbReference>
<dbReference type="CDD" id="cd06332">
    <property type="entry name" value="PBP1_aromatic_compounds-like"/>
    <property type="match status" value="1"/>
</dbReference>
<protein>
    <submittedName>
        <fullName evidence="5">ABC transporter substrate-binding protein</fullName>
    </submittedName>
</protein>
<evidence type="ECO:0000256" key="3">
    <source>
        <dbReference type="SAM" id="SignalP"/>
    </source>
</evidence>
<dbReference type="InterPro" id="IPR028081">
    <property type="entry name" value="Leu-bd"/>
</dbReference>
<dbReference type="PANTHER" id="PTHR30483">
    <property type="entry name" value="LEUCINE-SPECIFIC-BINDING PROTEIN"/>
    <property type="match status" value="1"/>
</dbReference>
<keyword evidence="2 3" id="KW-0732">Signal</keyword>
<evidence type="ECO:0000313" key="6">
    <source>
        <dbReference type="Proteomes" id="UP001596037"/>
    </source>
</evidence>
<organism evidence="5 6">
    <name type="scientific">Caenimonas terrae</name>
    <dbReference type="NCBI Taxonomy" id="696074"/>
    <lineage>
        <taxon>Bacteria</taxon>
        <taxon>Pseudomonadati</taxon>
        <taxon>Pseudomonadota</taxon>
        <taxon>Betaproteobacteria</taxon>
        <taxon>Burkholderiales</taxon>
        <taxon>Comamonadaceae</taxon>
        <taxon>Caenimonas</taxon>
    </lineage>
</organism>
<evidence type="ECO:0000259" key="4">
    <source>
        <dbReference type="Pfam" id="PF13458"/>
    </source>
</evidence>
<accession>A0ABW0N8G9</accession>
<dbReference type="PROSITE" id="PS51318">
    <property type="entry name" value="TAT"/>
    <property type="match status" value="1"/>
</dbReference>
<dbReference type="InterPro" id="IPR006311">
    <property type="entry name" value="TAT_signal"/>
</dbReference>
<comment type="caution">
    <text evidence="5">The sequence shown here is derived from an EMBL/GenBank/DDBJ whole genome shotgun (WGS) entry which is preliminary data.</text>
</comment>
<dbReference type="RefSeq" id="WP_376848284.1">
    <property type="nucleotide sequence ID" value="NZ_JBHSMF010000002.1"/>
</dbReference>
<evidence type="ECO:0000256" key="1">
    <source>
        <dbReference type="ARBA" id="ARBA00010062"/>
    </source>
</evidence>
<feature type="signal peptide" evidence="3">
    <location>
        <begin position="1"/>
        <end position="28"/>
    </location>
</feature>
<proteinExistence type="inferred from homology"/>
<dbReference type="PANTHER" id="PTHR30483:SF6">
    <property type="entry name" value="PERIPLASMIC BINDING PROTEIN OF ABC TRANSPORTER FOR NATURAL AMINO ACIDS"/>
    <property type="match status" value="1"/>
</dbReference>
<feature type="domain" description="Leucine-binding protein" evidence="4">
    <location>
        <begin position="32"/>
        <end position="370"/>
    </location>
</feature>
<sequence length="415" mass="45047">MQNRREFVTAAAAAAASAALPGAVNAQAAGEPIRVGLLTVKSGPLASGGIDMERAMVMYLAERNNMLAGRKVQLIVADTGGVPATAKAKTQELVELNKVNVLIGPLAAFEALAIDDYIKAHKVPTLSVAAAEDMTQRKPNPWFVRATSTSAQCSHVMADHCAKTLKYKRMAMIADDIAYGQEMNAGFQRVFEENGGKIVQKMFPPLTAPDYGSFLAQMKTNVDAIFLGFAGSNGFRFIRQFNEYGLRGKVAIVGGMTAIDESVLRNMGDEALGIQTSCWYSAELANPINARFAPAFRKQFGYDPGFYAAATYCNGSVLEAALNAVKGNVANKEAFMAALRKTDVQTARGPVRFDEYGNVVGDVYIRQVQRKEGRLVNSVIKTYPNVSQFWTYDPKAFLANPVYSRDYPPSKNLES</sequence>
<evidence type="ECO:0000313" key="5">
    <source>
        <dbReference type="EMBL" id="MFC5496257.1"/>
    </source>
</evidence>
<evidence type="ECO:0000256" key="2">
    <source>
        <dbReference type="ARBA" id="ARBA00022729"/>
    </source>
</evidence>
<comment type="similarity">
    <text evidence="1">Belongs to the leucine-binding protein family.</text>
</comment>
<reference evidence="6" key="1">
    <citation type="journal article" date="2019" name="Int. J. Syst. Evol. Microbiol.">
        <title>The Global Catalogue of Microorganisms (GCM) 10K type strain sequencing project: providing services to taxonomists for standard genome sequencing and annotation.</title>
        <authorList>
            <consortium name="The Broad Institute Genomics Platform"/>
            <consortium name="The Broad Institute Genome Sequencing Center for Infectious Disease"/>
            <person name="Wu L."/>
            <person name="Ma J."/>
        </authorList>
    </citation>
    <scope>NUCLEOTIDE SEQUENCE [LARGE SCALE GENOMIC DNA]</scope>
    <source>
        <strain evidence="6">CCUG 57401</strain>
    </source>
</reference>
<dbReference type="Proteomes" id="UP001596037">
    <property type="component" value="Unassembled WGS sequence"/>
</dbReference>
<keyword evidence="6" id="KW-1185">Reference proteome</keyword>
<feature type="chain" id="PRO_5047304117" evidence="3">
    <location>
        <begin position="29"/>
        <end position="415"/>
    </location>
</feature>
<dbReference type="InterPro" id="IPR051010">
    <property type="entry name" value="BCAA_transport"/>
</dbReference>
<name>A0ABW0N8G9_9BURK</name>
<dbReference type="Gene3D" id="3.40.50.2300">
    <property type="match status" value="2"/>
</dbReference>
<dbReference type="Pfam" id="PF13458">
    <property type="entry name" value="Peripla_BP_6"/>
    <property type="match status" value="1"/>
</dbReference>
<dbReference type="InterPro" id="IPR028082">
    <property type="entry name" value="Peripla_BP_I"/>
</dbReference>
<dbReference type="SUPFAM" id="SSF53822">
    <property type="entry name" value="Periplasmic binding protein-like I"/>
    <property type="match status" value="1"/>
</dbReference>